<keyword evidence="2" id="KW-1185">Reference proteome</keyword>
<sequence>MAAAPSSRIVFFIDPDEMEATREEVTIVGSPVIPRIRVSSVGDDRRISRVTPTDYRCRALDRSADESP</sequence>
<gene>
    <name evidence="1" type="ORF">FJT64_008625</name>
</gene>
<reference evidence="1 2" key="1">
    <citation type="submission" date="2019-07" db="EMBL/GenBank/DDBJ databases">
        <title>Draft genome assembly of a fouling barnacle, Amphibalanus amphitrite (Darwin, 1854): The first reference genome for Thecostraca.</title>
        <authorList>
            <person name="Kim W."/>
        </authorList>
    </citation>
    <scope>NUCLEOTIDE SEQUENCE [LARGE SCALE GENOMIC DNA]</scope>
    <source>
        <strain evidence="1">SNU_AA5</strain>
        <tissue evidence="1">Soma without cirri and trophi</tissue>
    </source>
</reference>
<evidence type="ECO:0000313" key="1">
    <source>
        <dbReference type="EMBL" id="KAF0293615.1"/>
    </source>
</evidence>
<name>A0A6A4VHY8_AMPAM</name>
<dbReference type="Proteomes" id="UP000440578">
    <property type="component" value="Unassembled WGS sequence"/>
</dbReference>
<dbReference type="OrthoDB" id="5585231at2759"/>
<dbReference type="EMBL" id="VIIS01001733">
    <property type="protein sequence ID" value="KAF0293615.1"/>
    <property type="molecule type" value="Genomic_DNA"/>
</dbReference>
<organism evidence="1 2">
    <name type="scientific">Amphibalanus amphitrite</name>
    <name type="common">Striped barnacle</name>
    <name type="synonym">Balanus amphitrite</name>
    <dbReference type="NCBI Taxonomy" id="1232801"/>
    <lineage>
        <taxon>Eukaryota</taxon>
        <taxon>Metazoa</taxon>
        <taxon>Ecdysozoa</taxon>
        <taxon>Arthropoda</taxon>
        <taxon>Crustacea</taxon>
        <taxon>Multicrustacea</taxon>
        <taxon>Cirripedia</taxon>
        <taxon>Thoracica</taxon>
        <taxon>Thoracicalcarea</taxon>
        <taxon>Balanomorpha</taxon>
        <taxon>Balanoidea</taxon>
        <taxon>Balanidae</taxon>
        <taxon>Amphibalaninae</taxon>
        <taxon>Amphibalanus</taxon>
    </lineage>
</organism>
<dbReference type="AlphaFoldDB" id="A0A6A4VHY8"/>
<evidence type="ECO:0000313" key="2">
    <source>
        <dbReference type="Proteomes" id="UP000440578"/>
    </source>
</evidence>
<accession>A0A6A4VHY8</accession>
<proteinExistence type="predicted"/>
<protein>
    <submittedName>
        <fullName evidence="1">Uncharacterized protein</fullName>
    </submittedName>
</protein>
<comment type="caution">
    <text evidence="1">The sequence shown here is derived from an EMBL/GenBank/DDBJ whole genome shotgun (WGS) entry which is preliminary data.</text>
</comment>